<sequence>MTTTPLRIAGYAGSLRQDSLSKIVLNALFSMLPAGTQTEALCIGDFPFYNQDLETADGPAQVIRARRQVAEADALLMVVPEFNHGIPGVLKNALDWLSRPAFHSVMAGKPVFFVTLSQGMLGGVRAQYQMRETLASMLCQLYPLPEVAITYAGQKVTQGRLTDEATCLHLDKILQQFLRQVNAARGAQ</sequence>
<dbReference type="EMBL" id="JPKR02000001">
    <property type="protein sequence ID" value="KGD76809.1"/>
    <property type="molecule type" value="Genomic_DNA"/>
</dbReference>
<evidence type="ECO:0000256" key="1">
    <source>
        <dbReference type="ARBA" id="ARBA00001917"/>
    </source>
</evidence>
<protein>
    <submittedName>
        <fullName evidence="4">NADPH-dependent FMN reductase</fullName>
    </submittedName>
</protein>
<evidence type="ECO:0000313" key="4">
    <source>
        <dbReference type="EMBL" id="KGD76809.1"/>
    </source>
</evidence>
<name>A0A095TJQ9_9GAMM</name>
<evidence type="ECO:0000256" key="2">
    <source>
        <dbReference type="ARBA" id="ARBA00022643"/>
    </source>
</evidence>
<dbReference type="eggNOG" id="COG0431">
    <property type="taxonomic scope" value="Bacteria"/>
</dbReference>
<comment type="caution">
    <text evidence="4">The sequence shown here is derived from an EMBL/GenBank/DDBJ whole genome shotgun (WGS) entry which is preliminary data.</text>
</comment>
<dbReference type="PANTHER" id="PTHR30543">
    <property type="entry name" value="CHROMATE REDUCTASE"/>
    <property type="match status" value="1"/>
</dbReference>
<proteinExistence type="predicted"/>
<accession>A0A095TJQ9</accession>
<dbReference type="Pfam" id="PF03358">
    <property type="entry name" value="FMN_red"/>
    <property type="match status" value="1"/>
</dbReference>
<gene>
    <name evidence="4" type="ORF">HA49_04845</name>
</gene>
<keyword evidence="2" id="KW-0288">FMN</keyword>
<dbReference type="InterPro" id="IPR050712">
    <property type="entry name" value="NAD(P)H-dep_reductase"/>
</dbReference>
<dbReference type="RefSeq" id="WP_038017292.1">
    <property type="nucleotide sequence ID" value="NZ_JPKR02000001.1"/>
</dbReference>
<dbReference type="STRING" id="642227.HA49_04845"/>
<comment type="cofactor">
    <cofactor evidence="1">
        <name>FMN</name>
        <dbReference type="ChEBI" id="CHEBI:58210"/>
    </cofactor>
</comment>
<keyword evidence="5" id="KW-1185">Reference proteome</keyword>
<dbReference type="InterPro" id="IPR005025">
    <property type="entry name" value="FMN_Rdtase-like_dom"/>
</dbReference>
<reference evidence="4" key="1">
    <citation type="submission" date="2014-12" db="EMBL/GenBank/DDBJ databases">
        <title>The draft genome of the Tatumella morbirosei type strain, LMG23360T isolated from pineapple rot.</title>
        <authorList>
            <person name="Smits T.H."/>
            <person name="Palmer M."/>
            <person name="Venter S.N."/>
            <person name="Duffy B."/>
            <person name="Steenkamp E.T."/>
            <person name="Chan W.Y."/>
            <person name="Coutinho T.A."/>
            <person name="Coetzee M.P."/>
            <person name="De Maayer P."/>
        </authorList>
    </citation>
    <scope>NUCLEOTIDE SEQUENCE [LARGE SCALE GENOMIC DNA]</scope>
    <source>
        <strain evidence="4">LMG 23360</strain>
    </source>
</reference>
<dbReference type="GO" id="GO:0010181">
    <property type="term" value="F:FMN binding"/>
    <property type="evidence" value="ECO:0007669"/>
    <property type="project" value="TreeGrafter"/>
</dbReference>
<dbReference type="SUPFAM" id="SSF52218">
    <property type="entry name" value="Flavoproteins"/>
    <property type="match status" value="1"/>
</dbReference>
<dbReference type="OrthoDB" id="9812295at2"/>
<keyword evidence="2" id="KW-0285">Flavoprotein</keyword>
<dbReference type="Gene3D" id="3.40.50.360">
    <property type="match status" value="1"/>
</dbReference>
<dbReference type="GO" id="GO:0016491">
    <property type="term" value="F:oxidoreductase activity"/>
    <property type="evidence" value="ECO:0007669"/>
    <property type="project" value="InterPro"/>
</dbReference>
<dbReference type="InterPro" id="IPR029039">
    <property type="entry name" value="Flavoprotein-like_sf"/>
</dbReference>
<dbReference type="AlphaFoldDB" id="A0A095TJQ9"/>
<evidence type="ECO:0000259" key="3">
    <source>
        <dbReference type="Pfam" id="PF03358"/>
    </source>
</evidence>
<dbReference type="GO" id="GO:0005829">
    <property type="term" value="C:cytosol"/>
    <property type="evidence" value="ECO:0007669"/>
    <property type="project" value="TreeGrafter"/>
</dbReference>
<organism evidence="4 5">
    <name type="scientific">Tatumella morbirosei</name>
    <dbReference type="NCBI Taxonomy" id="642227"/>
    <lineage>
        <taxon>Bacteria</taxon>
        <taxon>Pseudomonadati</taxon>
        <taxon>Pseudomonadota</taxon>
        <taxon>Gammaproteobacteria</taxon>
        <taxon>Enterobacterales</taxon>
        <taxon>Erwiniaceae</taxon>
        <taxon>Tatumella</taxon>
    </lineage>
</organism>
<evidence type="ECO:0000313" key="5">
    <source>
        <dbReference type="Proteomes" id="UP000029577"/>
    </source>
</evidence>
<dbReference type="PANTHER" id="PTHR30543:SF21">
    <property type="entry name" value="NAD(P)H-DEPENDENT FMN REDUCTASE LOT6"/>
    <property type="match status" value="1"/>
</dbReference>
<dbReference type="Proteomes" id="UP000029577">
    <property type="component" value="Unassembled WGS sequence"/>
</dbReference>
<feature type="domain" description="NADPH-dependent FMN reductase-like" evidence="3">
    <location>
        <begin position="7"/>
        <end position="151"/>
    </location>
</feature>